<dbReference type="RefSeq" id="WP_347339227.1">
    <property type="nucleotide sequence ID" value="NZ_CAADFC020000004.1"/>
</dbReference>
<dbReference type="AlphaFoldDB" id="A0A508SS32"/>
<feature type="region of interest" description="Disordered" evidence="1">
    <location>
        <begin position="44"/>
        <end position="65"/>
    </location>
</feature>
<accession>A0A508SS32</accession>
<sequence>MTAQLPPDHLSRYFADRHLHQAMVEAGNGEFDECLEMAARASQEVRERRHELPPGERLRVLRADE</sequence>
<name>A0A508SS32_9BRAD</name>
<dbReference type="Proteomes" id="UP000328092">
    <property type="component" value="Unassembled WGS sequence"/>
</dbReference>
<dbReference type="EMBL" id="CAADFC020000004">
    <property type="protein sequence ID" value="VIO65209.1"/>
    <property type="molecule type" value="Genomic_DNA"/>
</dbReference>
<keyword evidence="3" id="KW-1185">Reference proteome</keyword>
<protein>
    <submittedName>
        <fullName evidence="2">Uncharacterized protein</fullName>
    </submittedName>
</protein>
<proteinExistence type="predicted"/>
<organism evidence="2 3">
    <name type="scientific">Bradyrhizobium ivorense</name>
    <dbReference type="NCBI Taxonomy" id="2511166"/>
    <lineage>
        <taxon>Bacteria</taxon>
        <taxon>Pseudomonadati</taxon>
        <taxon>Pseudomonadota</taxon>
        <taxon>Alphaproteobacteria</taxon>
        <taxon>Hyphomicrobiales</taxon>
        <taxon>Nitrobacteraceae</taxon>
        <taxon>Bradyrhizobium</taxon>
    </lineage>
</organism>
<evidence type="ECO:0000313" key="3">
    <source>
        <dbReference type="Proteomes" id="UP000328092"/>
    </source>
</evidence>
<reference evidence="2" key="1">
    <citation type="submission" date="2019-02" db="EMBL/GenBank/DDBJ databases">
        <authorList>
            <person name="Pothier F.J."/>
        </authorList>
    </citation>
    <scope>NUCLEOTIDE SEQUENCE</scope>
    <source>
        <strain evidence="2">CI-1B</strain>
    </source>
</reference>
<evidence type="ECO:0000256" key="1">
    <source>
        <dbReference type="SAM" id="MobiDB-lite"/>
    </source>
</evidence>
<evidence type="ECO:0000313" key="2">
    <source>
        <dbReference type="EMBL" id="VIO65209.1"/>
    </source>
</evidence>
<gene>
    <name evidence="2" type="ORF">CI1B_03060</name>
</gene>
<comment type="caution">
    <text evidence="2">The sequence shown here is derived from an EMBL/GenBank/DDBJ whole genome shotgun (WGS) entry which is preliminary data.</text>
</comment>